<accession>A0A4C1UXM6</accession>
<keyword evidence="2" id="KW-0805">Transcription regulation</keyword>
<evidence type="ECO:0000256" key="2">
    <source>
        <dbReference type="ARBA" id="ARBA00023015"/>
    </source>
</evidence>
<dbReference type="EMBL" id="BGZK01000240">
    <property type="protein sequence ID" value="GBP31000.1"/>
    <property type="molecule type" value="Genomic_DNA"/>
</dbReference>
<reference evidence="7 8" key="1">
    <citation type="journal article" date="2019" name="Commun. Biol.">
        <title>The bagworm genome reveals a unique fibroin gene that provides high tensile strength.</title>
        <authorList>
            <person name="Kono N."/>
            <person name="Nakamura H."/>
            <person name="Ohtoshi R."/>
            <person name="Tomita M."/>
            <person name="Numata K."/>
            <person name="Arakawa K."/>
        </authorList>
    </citation>
    <scope>NUCLEOTIDE SEQUENCE [LARGE SCALE GENOMIC DNA]</scope>
</reference>
<dbReference type="STRING" id="151549.A0A4C1UXM6"/>
<dbReference type="GO" id="GO:0005634">
    <property type="term" value="C:nucleus"/>
    <property type="evidence" value="ECO:0007669"/>
    <property type="project" value="UniProtKB-SubCell"/>
</dbReference>
<keyword evidence="4" id="KW-0804">Transcription</keyword>
<dbReference type="InterPro" id="IPR050283">
    <property type="entry name" value="E-box_TF_Regulators"/>
</dbReference>
<keyword evidence="8" id="KW-1185">Reference proteome</keyword>
<keyword evidence="3" id="KW-0238">DNA-binding</keyword>
<dbReference type="FunFam" id="4.10.280.10:FF:000010">
    <property type="entry name" value="Scleraxis bHLH transcription factor"/>
    <property type="match status" value="1"/>
</dbReference>
<dbReference type="GO" id="GO:0000977">
    <property type="term" value="F:RNA polymerase II transcription regulatory region sequence-specific DNA binding"/>
    <property type="evidence" value="ECO:0007669"/>
    <property type="project" value="TreeGrafter"/>
</dbReference>
<dbReference type="OrthoDB" id="6106870at2759"/>
<proteinExistence type="predicted"/>
<evidence type="ECO:0000256" key="3">
    <source>
        <dbReference type="ARBA" id="ARBA00023125"/>
    </source>
</evidence>
<dbReference type="InterPro" id="IPR011598">
    <property type="entry name" value="bHLH_dom"/>
</dbReference>
<dbReference type="Pfam" id="PF00010">
    <property type="entry name" value="HLH"/>
    <property type="match status" value="1"/>
</dbReference>
<organism evidence="7 8">
    <name type="scientific">Eumeta variegata</name>
    <name type="common">Bagworm moth</name>
    <name type="synonym">Eumeta japonica</name>
    <dbReference type="NCBI Taxonomy" id="151549"/>
    <lineage>
        <taxon>Eukaryota</taxon>
        <taxon>Metazoa</taxon>
        <taxon>Ecdysozoa</taxon>
        <taxon>Arthropoda</taxon>
        <taxon>Hexapoda</taxon>
        <taxon>Insecta</taxon>
        <taxon>Pterygota</taxon>
        <taxon>Neoptera</taxon>
        <taxon>Endopterygota</taxon>
        <taxon>Lepidoptera</taxon>
        <taxon>Glossata</taxon>
        <taxon>Ditrysia</taxon>
        <taxon>Tineoidea</taxon>
        <taxon>Psychidae</taxon>
        <taxon>Oiketicinae</taxon>
        <taxon>Eumeta</taxon>
    </lineage>
</organism>
<evidence type="ECO:0000256" key="1">
    <source>
        <dbReference type="ARBA" id="ARBA00004123"/>
    </source>
</evidence>
<keyword evidence="5" id="KW-0539">Nucleus</keyword>
<dbReference type="AlphaFoldDB" id="A0A4C1UXM6"/>
<dbReference type="SMART" id="SM00353">
    <property type="entry name" value="HLH"/>
    <property type="match status" value="1"/>
</dbReference>
<comment type="caution">
    <text evidence="7">The sequence shown here is derived from an EMBL/GenBank/DDBJ whole genome shotgun (WGS) entry which is preliminary data.</text>
</comment>
<dbReference type="GO" id="GO:0032502">
    <property type="term" value="P:developmental process"/>
    <property type="evidence" value="ECO:0007669"/>
    <property type="project" value="TreeGrafter"/>
</dbReference>
<evidence type="ECO:0000256" key="4">
    <source>
        <dbReference type="ARBA" id="ARBA00023163"/>
    </source>
</evidence>
<dbReference type="GO" id="GO:0000981">
    <property type="term" value="F:DNA-binding transcription factor activity, RNA polymerase II-specific"/>
    <property type="evidence" value="ECO:0007669"/>
    <property type="project" value="TreeGrafter"/>
</dbReference>
<dbReference type="Gene3D" id="4.10.280.10">
    <property type="entry name" value="Helix-loop-helix DNA-binding domain"/>
    <property type="match status" value="1"/>
</dbReference>
<dbReference type="CDD" id="cd11465">
    <property type="entry name" value="bHLH_TS_scleraxis_like"/>
    <property type="match status" value="1"/>
</dbReference>
<sequence length="187" mass="21027">MDNYVNYRCGDIWGQHAGYEGALYDSGASAVPVAKQRCQANARERDRTQNVNTAFNTLRLLIPTEPPDRKLSKIEILRLAGSYITHLDNQLYTGKNCKSEEYGGGVPAHRSICAGSISNNAYGDKDHPEQWFTPLLIQYPVLAQALHIVTLAHWTKCDIESYCFSPLELAHYRVADELATARLYHIN</sequence>
<name>A0A4C1UXM6_EUMVA</name>
<evidence type="ECO:0000259" key="6">
    <source>
        <dbReference type="PROSITE" id="PS50888"/>
    </source>
</evidence>
<dbReference type="SUPFAM" id="SSF47459">
    <property type="entry name" value="HLH, helix-loop-helix DNA-binding domain"/>
    <property type="match status" value="1"/>
</dbReference>
<dbReference type="PANTHER" id="PTHR23349:SF4">
    <property type="entry name" value="TRANSCRIPTION FACTOR 15"/>
    <property type="match status" value="1"/>
</dbReference>
<dbReference type="PROSITE" id="PS50888">
    <property type="entry name" value="BHLH"/>
    <property type="match status" value="1"/>
</dbReference>
<evidence type="ECO:0000313" key="8">
    <source>
        <dbReference type="Proteomes" id="UP000299102"/>
    </source>
</evidence>
<evidence type="ECO:0000256" key="5">
    <source>
        <dbReference type="ARBA" id="ARBA00023242"/>
    </source>
</evidence>
<dbReference type="Proteomes" id="UP000299102">
    <property type="component" value="Unassembled WGS sequence"/>
</dbReference>
<evidence type="ECO:0000313" key="7">
    <source>
        <dbReference type="EMBL" id="GBP31000.1"/>
    </source>
</evidence>
<dbReference type="GO" id="GO:0046983">
    <property type="term" value="F:protein dimerization activity"/>
    <property type="evidence" value="ECO:0007669"/>
    <property type="project" value="InterPro"/>
</dbReference>
<comment type="subcellular location">
    <subcellularLocation>
        <location evidence="1">Nucleus</location>
    </subcellularLocation>
</comment>
<protein>
    <submittedName>
        <fullName evidence="7">Transcription factor 15</fullName>
    </submittedName>
</protein>
<dbReference type="InterPro" id="IPR036638">
    <property type="entry name" value="HLH_DNA-bd_sf"/>
</dbReference>
<gene>
    <name evidence="7" type="primary">TCF15</name>
    <name evidence="7" type="ORF">EVAR_81899_1</name>
</gene>
<feature type="domain" description="BHLH" evidence="6">
    <location>
        <begin position="35"/>
        <end position="87"/>
    </location>
</feature>
<dbReference type="PANTHER" id="PTHR23349">
    <property type="entry name" value="BASIC HELIX-LOOP-HELIX TRANSCRIPTION FACTOR, TWIST"/>
    <property type="match status" value="1"/>
</dbReference>